<dbReference type="Proteomes" id="UP001528040">
    <property type="component" value="Unassembled WGS sequence"/>
</dbReference>
<keyword evidence="2" id="KW-1003">Cell membrane</keyword>
<keyword evidence="3" id="KW-0808">Transferase</keyword>
<feature type="transmembrane region" description="Helical" evidence="8">
    <location>
        <begin position="221"/>
        <end position="244"/>
    </location>
</feature>
<comment type="similarity">
    <text evidence="7">Belongs to the glycosyltransferase 87 family.</text>
</comment>
<proteinExistence type="inferred from homology"/>
<evidence type="ECO:0000256" key="1">
    <source>
        <dbReference type="ARBA" id="ARBA00004651"/>
    </source>
</evidence>
<feature type="transmembrane region" description="Helical" evidence="8">
    <location>
        <begin position="191"/>
        <end position="215"/>
    </location>
</feature>
<gene>
    <name evidence="9" type="ORF">O2N63_00235</name>
</gene>
<keyword evidence="6 8" id="KW-0472">Membrane</keyword>
<protein>
    <submittedName>
        <fullName evidence="9">Glycosyltransferase family 87 protein</fullName>
    </submittedName>
</protein>
<feature type="transmembrane region" description="Helical" evidence="8">
    <location>
        <begin position="397"/>
        <end position="417"/>
    </location>
</feature>
<comment type="caution">
    <text evidence="9">The sequence shown here is derived from an EMBL/GenBank/DDBJ whole genome shotgun (WGS) entry which is preliminary data.</text>
</comment>
<dbReference type="Pfam" id="PF09594">
    <property type="entry name" value="GT87"/>
    <property type="match status" value="1"/>
</dbReference>
<organism evidence="9 10">
    <name type="scientific">Aliiroseovarius salicola</name>
    <dbReference type="NCBI Taxonomy" id="3009082"/>
    <lineage>
        <taxon>Bacteria</taxon>
        <taxon>Pseudomonadati</taxon>
        <taxon>Pseudomonadota</taxon>
        <taxon>Alphaproteobacteria</taxon>
        <taxon>Rhodobacterales</taxon>
        <taxon>Paracoccaceae</taxon>
        <taxon>Aliiroseovarius</taxon>
    </lineage>
</organism>
<dbReference type="EMBL" id="JAQIIO010000001">
    <property type="protein sequence ID" value="MDA5092516.1"/>
    <property type="molecule type" value="Genomic_DNA"/>
</dbReference>
<feature type="transmembrane region" description="Helical" evidence="8">
    <location>
        <begin position="327"/>
        <end position="346"/>
    </location>
</feature>
<evidence type="ECO:0000256" key="8">
    <source>
        <dbReference type="SAM" id="Phobius"/>
    </source>
</evidence>
<evidence type="ECO:0000313" key="10">
    <source>
        <dbReference type="Proteomes" id="UP001528040"/>
    </source>
</evidence>
<evidence type="ECO:0000256" key="2">
    <source>
        <dbReference type="ARBA" id="ARBA00022475"/>
    </source>
</evidence>
<accession>A0ABT4VW95</accession>
<keyword evidence="10" id="KW-1185">Reference proteome</keyword>
<feature type="transmembrane region" description="Helical" evidence="8">
    <location>
        <begin position="256"/>
        <end position="275"/>
    </location>
</feature>
<evidence type="ECO:0000256" key="5">
    <source>
        <dbReference type="ARBA" id="ARBA00022989"/>
    </source>
</evidence>
<name>A0ABT4VW95_9RHOB</name>
<feature type="transmembrane region" description="Helical" evidence="8">
    <location>
        <begin position="106"/>
        <end position="126"/>
    </location>
</feature>
<evidence type="ECO:0000256" key="3">
    <source>
        <dbReference type="ARBA" id="ARBA00022679"/>
    </source>
</evidence>
<comment type="subcellular location">
    <subcellularLocation>
        <location evidence="1">Cell membrane</location>
        <topology evidence="1">Multi-pass membrane protein</topology>
    </subcellularLocation>
</comment>
<dbReference type="InterPro" id="IPR018584">
    <property type="entry name" value="GT87"/>
</dbReference>
<keyword evidence="4 8" id="KW-0812">Transmembrane</keyword>
<reference evidence="9 10" key="1">
    <citation type="submission" date="2023-01" db="EMBL/GenBank/DDBJ databases">
        <authorList>
            <person name="Yoon J.-W."/>
        </authorList>
    </citation>
    <scope>NUCLEOTIDE SEQUENCE [LARGE SCALE GENOMIC DNA]</scope>
    <source>
        <strain evidence="9 10">KMU-50</strain>
    </source>
</reference>
<evidence type="ECO:0000256" key="6">
    <source>
        <dbReference type="ARBA" id="ARBA00023136"/>
    </source>
</evidence>
<feature type="transmembrane region" description="Helical" evidence="8">
    <location>
        <begin position="165"/>
        <end position="184"/>
    </location>
</feature>
<feature type="transmembrane region" description="Helical" evidence="8">
    <location>
        <begin position="295"/>
        <end position="315"/>
    </location>
</feature>
<feature type="transmembrane region" description="Helical" evidence="8">
    <location>
        <begin position="366"/>
        <end position="385"/>
    </location>
</feature>
<keyword evidence="5 8" id="KW-1133">Transmembrane helix</keyword>
<evidence type="ECO:0000313" key="9">
    <source>
        <dbReference type="EMBL" id="MDA5092516.1"/>
    </source>
</evidence>
<dbReference type="RefSeq" id="WP_271051989.1">
    <property type="nucleotide sequence ID" value="NZ_JAQIIO010000001.1"/>
</dbReference>
<feature type="transmembrane region" description="Helical" evidence="8">
    <location>
        <begin position="138"/>
        <end position="159"/>
    </location>
</feature>
<evidence type="ECO:0000256" key="4">
    <source>
        <dbReference type="ARBA" id="ARBA00022692"/>
    </source>
</evidence>
<evidence type="ECO:0000256" key="7">
    <source>
        <dbReference type="ARBA" id="ARBA00024033"/>
    </source>
</evidence>
<sequence>MTGQSDRMIGTLIWAALAAQLLYRFWGAWPLDLTAVYFAAHFFQSGQMDLVYGPVDSFLWVHNPAEWEALAIAFGGHPQQIMPYVYPPLWAGLLAPLTPILEYLEFAKIILVLNVLGLVACALMIWDWTSRGLRTSQTGGPGFMLYSLIAAAGLLLTAAPQILLLYGQPHVLVTLLTVAAFWCVTREYRMLGGALLAAAAAVKMMPLLFVVLFVMDRNWRSVAGFVLTGVALALLSVAVAGWPLHQAFLTKLYHANAGLLVSQLNVTLELGLYHIRGLFLGNLDLLMASPELEPRPVWIGWAGKLTLVVGTLMIWRLPRHLPEHPRLFLRFLAMSLLLILAAPLSWSHYMILPLILLPGLIGYQPGWQSVLVNVIAIMVWSYTAFSMLAGLEQGILLSAYQIIAALSFFLGVVWMLARAKDQAVGSHIPPSPPSSAPGLLNR</sequence>